<keyword evidence="6" id="KW-0472">Membrane</keyword>
<protein>
    <recommendedName>
        <fullName evidence="7">Peptidase M10 metallopeptidase domain-containing protein</fullName>
    </recommendedName>
</protein>
<dbReference type="InterPro" id="IPR024079">
    <property type="entry name" value="MetalloPept_cat_dom_sf"/>
</dbReference>
<dbReference type="Pfam" id="PF00413">
    <property type="entry name" value="Peptidase_M10"/>
    <property type="match status" value="1"/>
</dbReference>
<dbReference type="AlphaFoldDB" id="A0A1F5G8Q4"/>
<keyword evidence="1" id="KW-0645">Protease</keyword>
<feature type="region of interest" description="Disordered" evidence="5">
    <location>
        <begin position="1"/>
        <end position="20"/>
    </location>
</feature>
<sequence length="234" mass="26352">MPTAHQRWDPEDASEEDFEPIKTSRTTRIIRIIVAIIAIIGILQLSGLYQYSFFKRTPEKLAQKPLEGQISEQLTVPLSIYIVKSETPLNSSRNEQNVRDIVTDAQNIWLQAGINLEIKSIEEIHVGTIDTLPLYAYPRGLIKNLESEKDNSIKVFFTRTLNGLNGISYGRSDTLTIADYTANPDFRVLAHEIGHILGLPHIKHNSALMFKGANGTDLSFVEISTARRFANNFN</sequence>
<dbReference type="Gene3D" id="3.40.390.10">
    <property type="entry name" value="Collagenase (Catalytic Domain)"/>
    <property type="match status" value="1"/>
</dbReference>
<comment type="caution">
    <text evidence="8">The sequence shown here is derived from an EMBL/GenBank/DDBJ whole genome shotgun (WGS) entry which is preliminary data.</text>
</comment>
<evidence type="ECO:0000313" key="8">
    <source>
        <dbReference type="EMBL" id="OGD88250.1"/>
    </source>
</evidence>
<feature type="domain" description="Peptidase M10 metallopeptidase" evidence="7">
    <location>
        <begin position="185"/>
        <end position="211"/>
    </location>
</feature>
<dbReference type="InterPro" id="IPR001818">
    <property type="entry name" value="Pept_M10_metallopeptidase"/>
</dbReference>
<keyword evidence="3" id="KW-0378">Hydrolase</keyword>
<evidence type="ECO:0000259" key="7">
    <source>
        <dbReference type="Pfam" id="PF00413"/>
    </source>
</evidence>
<gene>
    <name evidence="8" type="ORF">A3D04_05115</name>
</gene>
<feature type="transmembrane region" description="Helical" evidence="6">
    <location>
        <begin position="29"/>
        <end position="51"/>
    </location>
</feature>
<dbReference type="EMBL" id="MFBD01000034">
    <property type="protein sequence ID" value="OGD88250.1"/>
    <property type="molecule type" value="Genomic_DNA"/>
</dbReference>
<evidence type="ECO:0000256" key="3">
    <source>
        <dbReference type="ARBA" id="ARBA00022801"/>
    </source>
</evidence>
<dbReference type="Proteomes" id="UP000177369">
    <property type="component" value="Unassembled WGS sequence"/>
</dbReference>
<dbReference type="SUPFAM" id="SSF55486">
    <property type="entry name" value="Metalloproteases ('zincins'), catalytic domain"/>
    <property type="match status" value="1"/>
</dbReference>
<evidence type="ECO:0000256" key="5">
    <source>
        <dbReference type="SAM" id="MobiDB-lite"/>
    </source>
</evidence>
<dbReference type="GO" id="GO:0031012">
    <property type="term" value="C:extracellular matrix"/>
    <property type="evidence" value="ECO:0007669"/>
    <property type="project" value="InterPro"/>
</dbReference>
<evidence type="ECO:0000256" key="2">
    <source>
        <dbReference type="ARBA" id="ARBA00022723"/>
    </source>
</evidence>
<keyword evidence="6" id="KW-1133">Transmembrane helix</keyword>
<keyword evidence="2" id="KW-0479">Metal-binding</keyword>
<dbReference type="GO" id="GO:0004222">
    <property type="term" value="F:metalloendopeptidase activity"/>
    <property type="evidence" value="ECO:0007669"/>
    <property type="project" value="InterPro"/>
</dbReference>
<keyword evidence="4" id="KW-0862">Zinc</keyword>
<organism evidence="8 9">
    <name type="scientific">Candidatus Curtissbacteria bacterium RIFCSPHIGHO2_02_FULL_40_16b</name>
    <dbReference type="NCBI Taxonomy" id="1797714"/>
    <lineage>
        <taxon>Bacteria</taxon>
        <taxon>Candidatus Curtissiibacteriota</taxon>
    </lineage>
</organism>
<dbReference type="GO" id="GO:0006508">
    <property type="term" value="P:proteolysis"/>
    <property type="evidence" value="ECO:0007669"/>
    <property type="project" value="UniProtKB-KW"/>
</dbReference>
<evidence type="ECO:0000256" key="4">
    <source>
        <dbReference type="ARBA" id="ARBA00022833"/>
    </source>
</evidence>
<accession>A0A1F5G8Q4</accession>
<proteinExistence type="predicted"/>
<keyword evidence="6" id="KW-0812">Transmembrane</keyword>
<evidence type="ECO:0000313" key="9">
    <source>
        <dbReference type="Proteomes" id="UP000177369"/>
    </source>
</evidence>
<reference evidence="8 9" key="1">
    <citation type="journal article" date="2016" name="Nat. Commun.">
        <title>Thousands of microbial genomes shed light on interconnected biogeochemical processes in an aquifer system.</title>
        <authorList>
            <person name="Anantharaman K."/>
            <person name="Brown C.T."/>
            <person name="Hug L.A."/>
            <person name="Sharon I."/>
            <person name="Castelle C.J."/>
            <person name="Probst A.J."/>
            <person name="Thomas B.C."/>
            <person name="Singh A."/>
            <person name="Wilkins M.J."/>
            <person name="Karaoz U."/>
            <person name="Brodie E.L."/>
            <person name="Williams K.H."/>
            <person name="Hubbard S.S."/>
            <person name="Banfield J.F."/>
        </authorList>
    </citation>
    <scope>NUCLEOTIDE SEQUENCE [LARGE SCALE GENOMIC DNA]</scope>
</reference>
<evidence type="ECO:0000256" key="1">
    <source>
        <dbReference type="ARBA" id="ARBA00022670"/>
    </source>
</evidence>
<feature type="compositionally biased region" description="Basic and acidic residues" evidence="5">
    <location>
        <begin position="1"/>
        <end position="10"/>
    </location>
</feature>
<evidence type="ECO:0000256" key="6">
    <source>
        <dbReference type="SAM" id="Phobius"/>
    </source>
</evidence>
<name>A0A1F5G8Q4_9BACT</name>
<dbReference type="GO" id="GO:0008270">
    <property type="term" value="F:zinc ion binding"/>
    <property type="evidence" value="ECO:0007669"/>
    <property type="project" value="InterPro"/>
</dbReference>